<dbReference type="SUPFAM" id="SSF81631">
    <property type="entry name" value="PAP/OAS1 substrate-binding domain"/>
    <property type="match status" value="1"/>
</dbReference>
<reference evidence="3" key="1">
    <citation type="submission" date="2023-06" db="EMBL/GenBank/DDBJ databases">
        <authorList>
            <person name="Kurt Z."/>
        </authorList>
    </citation>
    <scope>NUCLEOTIDE SEQUENCE</scope>
</reference>
<dbReference type="InterPro" id="IPR043519">
    <property type="entry name" value="NT_sf"/>
</dbReference>
<dbReference type="EMBL" id="CATOUU010000884">
    <property type="protein sequence ID" value="CAI9957265.1"/>
    <property type="molecule type" value="Genomic_DNA"/>
</dbReference>
<comment type="caution">
    <text evidence="3">The sequence shown here is derived from an EMBL/GenBank/DDBJ whole genome shotgun (WGS) entry which is preliminary data.</text>
</comment>
<dbReference type="InterPro" id="IPR045862">
    <property type="entry name" value="Trf4-like"/>
</dbReference>
<gene>
    <name evidence="4" type="ORF">HINF_LOCUS23532</name>
    <name evidence="3" type="ORF">HINF_LOCUS44910</name>
</gene>
<feature type="region of interest" description="Disordered" evidence="1">
    <location>
        <begin position="382"/>
        <end position="418"/>
    </location>
</feature>
<dbReference type="GO" id="GO:0003729">
    <property type="term" value="F:mRNA binding"/>
    <property type="evidence" value="ECO:0007669"/>
    <property type="project" value="TreeGrafter"/>
</dbReference>
<dbReference type="PANTHER" id="PTHR23092">
    <property type="entry name" value="POLY(A) RNA POLYMERASE"/>
    <property type="match status" value="1"/>
</dbReference>
<evidence type="ECO:0000259" key="2">
    <source>
        <dbReference type="Pfam" id="PF22600"/>
    </source>
</evidence>
<dbReference type="SUPFAM" id="SSF81301">
    <property type="entry name" value="Nucleotidyltransferase"/>
    <property type="match status" value="1"/>
</dbReference>
<dbReference type="EMBL" id="CAXDID020000067">
    <property type="protein sequence ID" value="CAL6012909.1"/>
    <property type="molecule type" value="Genomic_DNA"/>
</dbReference>
<evidence type="ECO:0000313" key="5">
    <source>
        <dbReference type="Proteomes" id="UP001642409"/>
    </source>
</evidence>
<feature type="domain" description="Poly(A) RNA polymerase mitochondrial-like central palm" evidence="2">
    <location>
        <begin position="57"/>
        <end position="171"/>
    </location>
</feature>
<dbReference type="Proteomes" id="UP001642409">
    <property type="component" value="Unassembled WGS sequence"/>
</dbReference>
<evidence type="ECO:0000313" key="3">
    <source>
        <dbReference type="EMBL" id="CAI9957265.1"/>
    </source>
</evidence>
<dbReference type="PANTHER" id="PTHR23092:SF15">
    <property type="entry name" value="INACTIVE NON-CANONICAL POLY(A) RNA POLYMERASE PROTEIN TRF4-2-RELATED"/>
    <property type="match status" value="1"/>
</dbReference>
<dbReference type="CDD" id="cd05402">
    <property type="entry name" value="NT_PAP_TUTase"/>
    <property type="match status" value="1"/>
</dbReference>
<dbReference type="Gene3D" id="1.10.1410.10">
    <property type="match status" value="1"/>
</dbReference>
<proteinExistence type="predicted"/>
<protein>
    <submittedName>
        <fullName evidence="3">DNA polymerase sigma family protein</fullName>
    </submittedName>
    <submittedName>
        <fullName evidence="4">DNA_polymerase sigma family protein</fullName>
    </submittedName>
</protein>
<dbReference type="GO" id="GO:0043634">
    <property type="term" value="P:polyadenylation-dependent ncRNA catabolic process"/>
    <property type="evidence" value="ECO:0007669"/>
    <property type="project" value="TreeGrafter"/>
</dbReference>
<name>A0AA86UGK0_9EUKA</name>
<dbReference type="GO" id="GO:0005730">
    <property type="term" value="C:nucleolus"/>
    <property type="evidence" value="ECO:0007669"/>
    <property type="project" value="TreeGrafter"/>
</dbReference>
<dbReference type="GO" id="GO:1990817">
    <property type="term" value="F:poly(A) RNA polymerase activity"/>
    <property type="evidence" value="ECO:0007669"/>
    <property type="project" value="InterPro"/>
</dbReference>
<keyword evidence="5" id="KW-1185">Reference proteome</keyword>
<sequence length="418" mass="47958">MLKPLHALLRKNHQNSQPKAEQKVDFDLTKQAVQAEQKEDLPWFTPNLRVLPHYERLNQEIINYVKFAQLTVEEKLARDDLVSRISKQINLVIKAEVHAYGSYASDLASYYSDIDIGVESDQKIPLHVMMRINQLLTETIGKCQYIQAKVPIIRGTCMTTLIDFDISFNNVGDTLKDVQNALKVNPIERALILVIKAFLRQRGLNTPHTGGISGHILTQMVQAYQQNRLSIFPYPLKENLKFATSLMEFFELYGVLFNSKQVYILRNLSDKLEFRCRGDKIYYQVENQNQLVIITMTNNVAKDIAGGAYNFRTIRLSFEVNYFSLQQKSGQESILQKLISVDQFGRFTREKSILMSKSIDQSMDDSSSRSVVLDFEKIVNVDSDDEESEEKPAAKPKVSPGRSLFMSQYGKKSRFDLD</sequence>
<reference evidence="4 5" key="2">
    <citation type="submission" date="2024-07" db="EMBL/GenBank/DDBJ databases">
        <authorList>
            <person name="Akdeniz Z."/>
        </authorList>
    </citation>
    <scope>NUCLEOTIDE SEQUENCE [LARGE SCALE GENOMIC DNA]</scope>
</reference>
<dbReference type="Gene3D" id="3.30.460.10">
    <property type="entry name" value="Beta Polymerase, domain 2"/>
    <property type="match status" value="1"/>
</dbReference>
<organism evidence="3">
    <name type="scientific">Hexamita inflata</name>
    <dbReference type="NCBI Taxonomy" id="28002"/>
    <lineage>
        <taxon>Eukaryota</taxon>
        <taxon>Metamonada</taxon>
        <taxon>Diplomonadida</taxon>
        <taxon>Hexamitidae</taxon>
        <taxon>Hexamitinae</taxon>
        <taxon>Hexamita</taxon>
    </lineage>
</organism>
<dbReference type="GO" id="GO:0031123">
    <property type="term" value="P:RNA 3'-end processing"/>
    <property type="evidence" value="ECO:0007669"/>
    <property type="project" value="TreeGrafter"/>
</dbReference>
<accession>A0AA86UGK0</accession>
<dbReference type="AlphaFoldDB" id="A0AA86UGK0"/>
<evidence type="ECO:0000256" key="1">
    <source>
        <dbReference type="SAM" id="MobiDB-lite"/>
    </source>
</evidence>
<dbReference type="InterPro" id="IPR054708">
    <property type="entry name" value="MTPAP-like_central"/>
</dbReference>
<evidence type="ECO:0000313" key="4">
    <source>
        <dbReference type="EMBL" id="CAL6012909.1"/>
    </source>
</evidence>
<dbReference type="GO" id="GO:0031499">
    <property type="term" value="C:TRAMP complex"/>
    <property type="evidence" value="ECO:0007669"/>
    <property type="project" value="TreeGrafter"/>
</dbReference>
<dbReference type="Pfam" id="PF22600">
    <property type="entry name" value="MTPAP-like_central"/>
    <property type="match status" value="1"/>
</dbReference>